<dbReference type="SMART" id="SM00173">
    <property type="entry name" value="RAS"/>
    <property type="match status" value="1"/>
</dbReference>
<dbReference type="PANTHER" id="PTHR47978">
    <property type="match status" value="1"/>
</dbReference>
<dbReference type="AlphaFoldDB" id="A0A9Q0LSL2"/>
<dbReference type="SMART" id="SM00174">
    <property type="entry name" value="RHO"/>
    <property type="match status" value="1"/>
</dbReference>
<accession>A0A9Q0LSL2</accession>
<sequence length="214" mass="24456">MDFNSFVNDNGEKETRVKIVIVGETNVGKTQFILRVCENTFNESPNATIGVDFKSKSIELNGNKFRVEIWDTAGQERYRSVAELSYRNSHGAFLVYDITHLNSIEKAKNWLQSLRKTLPDIAIMAIGNKIDLEEKRQVSLEQGHQFSKENNLLFMETSAKTGENVNDSFYSLLRKILDLKEEPFKNIKTNINLNKSQTPSINLNNSIKKSKKCC</sequence>
<proteinExistence type="predicted"/>
<evidence type="ECO:0000313" key="4">
    <source>
        <dbReference type="EMBL" id="KAJ5077779.1"/>
    </source>
</evidence>
<dbReference type="SUPFAM" id="SSF52540">
    <property type="entry name" value="P-loop containing nucleoside triphosphate hydrolases"/>
    <property type="match status" value="1"/>
</dbReference>
<dbReference type="InterPro" id="IPR005225">
    <property type="entry name" value="Small_GTP-bd"/>
</dbReference>
<dbReference type="NCBIfam" id="TIGR00231">
    <property type="entry name" value="small_GTP"/>
    <property type="match status" value="1"/>
</dbReference>
<evidence type="ECO:0000256" key="2">
    <source>
        <dbReference type="ARBA" id="ARBA00023134"/>
    </source>
</evidence>
<keyword evidence="5" id="KW-1185">Reference proteome</keyword>
<dbReference type="GO" id="GO:0003924">
    <property type="term" value="F:GTPase activity"/>
    <property type="evidence" value="ECO:0007669"/>
    <property type="project" value="InterPro"/>
</dbReference>
<dbReference type="OMA" id="GHELAVC"/>
<dbReference type="GO" id="GO:0005525">
    <property type="term" value="F:GTP binding"/>
    <property type="evidence" value="ECO:0007669"/>
    <property type="project" value="UniProtKB-KW"/>
</dbReference>
<evidence type="ECO:0000256" key="3">
    <source>
        <dbReference type="ARBA" id="ARBA00023288"/>
    </source>
</evidence>
<keyword evidence="3" id="KW-0449">Lipoprotein</keyword>
<evidence type="ECO:0000256" key="1">
    <source>
        <dbReference type="ARBA" id="ARBA00022741"/>
    </source>
</evidence>
<dbReference type="PROSITE" id="PS51417">
    <property type="entry name" value="ARF"/>
    <property type="match status" value="1"/>
</dbReference>
<dbReference type="Gene3D" id="3.40.50.300">
    <property type="entry name" value="P-loop containing nucleotide triphosphate hydrolases"/>
    <property type="match status" value="1"/>
</dbReference>
<dbReference type="PROSITE" id="PS51420">
    <property type="entry name" value="RHO"/>
    <property type="match status" value="1"/>
</dbReference>
<protein>
    <submittedName>
        <fullName evidence="4">Rab family small gtpase</fullName>
    </submittedName>
</protein>
<dbReference type="PROSITE" id="PS51421">
    <property type="entry name" value="RAS"/>
    <property type="match status" value="1"/>
</dbReference>
<evidence type="ECO:0000313" key="5">
    <source>
        <dbReference type="Proteomes" id="UP001149090"/>
    </source>
</evidence>
<name>A0A9Q0LSL2_ANAIG</name>
<dbReference type="InterPro" id="IPR027417">
    <property type="entry name" value="P-loop_NTPase"/>
</dbReference>
<keyword evidence="1" id="KW-0547">Nucleotide-binding</keyword>
<dbReference type="Pfam" id="PF00071">
    <property type="entry name" value="Ras"/>
    <property type="match status" value="1"/>
</dbReference>
<dbReference type="EMBL" id="JAPDFW010000056">
    <property type="protein sequence ID" value="KAJ5077779.1"/>
    <property type="molecule type" value="Genomic_DNA"/>
</dbReference>
<reference evidence="4" key="1">
    <citation type="submission" date="2022-10" db="EMBL/GenBank/DDBJ databases">
        <title>Novel sulphate-reducing endosymbionts in the free-living metamonad Anaeramoeba.</title>
        <authorList>
            <person name="Jerlstrom-Hultqvist J."/>
            <person name="Cepicka I."/>
            <person name="Gallot-Lavallee L."/>
            <person name="Salas-Leiva D."/>
            <person name="Curtis B.A."/>
            <person name="Zahonova K."/>
            <person name="Pipaliya S."/>
            <person name="Dacks J."/>
            <person name="Roger A.J."/>
        </authorList>
    </citation>
    <scope>NUCLEOTIDE SEQUENCE</scope>
    <source>
        <strain evidence="4">BMAN</strain>
    </source>
</reference>
<dbReference type="FunFam" id="3.40.50.300:FF:001129">
    <property type="entry name" value="ras-related protein Rab-44 isoform X2"/>
    <property type="match status" value="1"/>
</dbReference>
<dbReference type="PROSITE" id="PS51419">
    <property type="entry name" value="RAB"/>
    <property type="match status" value="1"/>
</dbReference>
<dbReference type="CDD" id="cd00154">
    <property type="entry name" value="Rab"/>
    <property type="match status" value="1"/>
</dbReference>
<dbReference type="PRINTS" id="PR00449">
    <property type="entry name" value="RASTRNSFRMNG"/>
</dbReference>
<keyword evidence="2" id="KW-0342">GTP-binding</keyword>
<dbReference type="OrthoDB" id="9989112at2759"/>
<dbReference type="SMART" id="SM00175">
    <property type="entry name" value="RAB"/>
    <property type="match status" value="1"/>
</dbReference>
<gene>
    <name evidence="4" type="ORF">M0811_05469</name>
</gene>
<dbReference type="Proteomes" id="UP001149090">
    <property type="component" value="Unassembled WGS sequence"/>
</dbReference>
<organism evidence="4 5">
    <name type="scientific">Anaeramoeba ignava</name>
    <name type="common">Anaerobic marine amoeba</name>
    <dbReference type="NCBI Taxonomy" id="1746090"/>
    <lineage>
        <taxon>Eukaryota</taxon>
        <taxon>Metamonada</taxon>
        <taxon>Anaeramoebidae</taxon>
        <taxon>Anaeramoeba</taxon>
    </lineage>
</organism>
<dbReference type="SMART" id="SM00176">
    <property type="entry name" value="RAN"/>
    <property type="match status" value="1"/>
</dbReference>
<comment type="caution">
    <text evidence="4">The sequence shown here is derived from an EMBL/GenBank/DDBJ whole genome shotgun (WGS) entry which is preliminary data.</text>
</comment>
<dbReference type="InterPro" id="IPR001806">
    <property type="entry name" value="Small_GTPase"/>
</dbReference>